<accession>A0A2J6SKD5</accession>
<dbReference type="InParanoid" id="A0A2J6SKD5"/>
<dbReference type="RefSeq" id="XP_024728130.1">
    <property type="nucleotide sequence ID" value="XM_024871199.1"/>
</dbReference>
<dbReference type="EMBL" id="KZ613912">
    <property type="protein sequence ID" value="PMD51226.1"/>
    <property type="molecule type" value="Genomic_DNA"/>
</dbReference>
<evidence type="ECO:0000313" key="2">
    <source>
        <dbReference type="Proteomes" id="UP000235371"/>
    </source>
</evidence>
<keyword evidence="2" id="KW-1185">Reference proteome</keyword>
<evidence type="ECO:0000313" key="1">
    <source>
        <dbReference type="EMBL" id="PMD51226.1"/>
    </source>
</evidence>
<protein>
    <submittedName>
        <fullName evidence="1">Uncharacterized protein</fullName>
    </submittedName>
</protein>
<gene>
    <name evidence="1" type="ORF">K444DRAFT_227581</name>
</gene>
<organism evidence="1 2">
    <name type="scientific">Hyaloscypha bicolor E</name>
    <dbReference type="NCBI Taxonomy" id="1095630"/>
    <lineage>
        <taxon>Eukaryota</taxon>
        <taxon>Fungi</taxon>
        <taxon>Dikarya</taxon>
        <taxon>Ascomycota</taxon>
        <taxon>Pezizomycotina</taxon>
        <taxon>Leotiomycetes</taxon>
        <taxon>Helotiales</taxon>
        <taxon>Hyaloscyphaceae</taxon>
        <taxon>Hyaloscypha</taxon>
        <taxon>Hyaloscypha bicolor</taxon>
    </lineage>
</organism>
<sequence length="103" mass="11343">MSPFLKPRIAFLPTRCGLGLPASWAIPNVFHRSGLRSPWAAEVRSIVNAGLDESDPVAAPIVVVFDDAHFDVLGFSSTTLIMDDIFPRCEDDQVKAWLVCCRV</sequence>
<dbReference type="Proteomes" id="UP000235371">
    <property type="component" value="Unassembled WGS sequence"/>
</dbReference>
<name>A0A2J6SKD5_9HELO</name>
<reference evidence="1 2" key="1">
    <citation type="submission" date="2016-04" db="EMBL/GenBank/DDBJ databases">
        <title>A degradative enzymes factory behind the ericoid mycorrhizal symbiosis.</title>
        <authorList>
            <consortium name="DOE Joint Genome Institute"/>
            <person name="Martino E."/>
            <person name="Morin E."/>
            <person name="Grelet G."/>
            <person name="Kuo A."/>
            <person name="Kohler A."/>
            <person name="Daghino S."/>
            <person name="Barry K."/>
            <person name="Choi C."/>
            <person name="Cichocki N."/>
            <person name="Clum A."/>
            <person name="Copeland A."/>
            <person name="Hainaut M."/>
            <person name="Haridas S."/>
            <person name="Labutti K."/>
            <person name="Lindquist E."/>
            <person name="Lipzen A."/>
            <person name="Khouja H.-R."/>
            <person name="Murat C."/>
            <person name="Ohm R."/>
            <person name="Olson A."/>
            <person name="Spatafora J."/>
            <person name="Veneault-Fourrey C."/>
            <person name="Henrissat B."/>
            <person name="Grigoriev I."/>
            <person name="Martin F."/>
            <person name="Perotto S."/>
        </authorList>
    </citation>
    <scope>NUCLEOTIDE SEQUENCE [LARGE SCALE GENOMIC DNA]</scope>
    <source>
        <strain evidence="1 2">E</strain>
    </source>
</reference>
<proteinExistence type="predicted"/>
<dbReference type="AlphaFoldDB" id="A0A2J6SKD5"/>
<dbReference type="GeneID" id="36579281"/>